<evidence type="ECO:0000256" key="8">
    <source>
        <dbReference type="SAM" id="Phobius"/>
    </source>
</evidence>
<feature type="transmembrane region" description="Helical" evidence="8">
    <location>
        <begin position="256"/>
        <end position="279"/>
    </location>
</feature>
<proteinExistence type="inferred from homology"/>
<dbReference type="STRING" id="1165689.SAMN02927914_06288"/>
<dbReference type="InterPro" id="IPR003439">
    <property type="entry name" value="ABC_transporter-like_ATP-bd"/>
</dbReference>
<dbReference type="SUPFAM" id="SSF52540">
    <property type="entry name" value="P-loop containing nucleoside triphosphate hydrolases"/>
    <property type="match status" value="1"/>
</dbReference>
<dbReference type="GO" id="GO:0016887">
    <property type="term" value="F:ATP hydrolysis activity"/>
    <property type="evidence" value="ECO:0007669"/>
    <property type="project" value="InterPro"/>
</dbReference>
<dbReference type="RefSeq" id="WP_091586171.1">
    <property type="nucleotide sequence ID" value="NZ_FMXM01000033.1"/>
</dbReference>
<dbReference type="Proteomes" id="UP000198588">
    <property type="component" value="Unassembled WGS sequence"/>
</dbReference>
<keyword evidence="4" id="KW-0547">Nucleotide-binding</keyword>
<dbReference type="GO" id="GO:0005886">
    <property type="term" value="C:plasma membrane"/>
    <property type="evidence" value="ECO:0007669"/>
    <property type="project" value="UniProtKB-SubCell"/>
</dbReference>
<sequence length="544" mass="58301">MNGTASSIAAQTRIGPPQEPVRNRAPWRLALVLAFAALAGGILLTGVSVWFLGAVALAGLTPAALTFNFHVPAALIRLFALTRTAAKYGERVVGHRAALTDQVRRRSTLFAAMASAPSVRKAGWQLGNQDRLADYLDDVEDVDYARLRVSLPSATLGVAILLLVAATLLITPLAVVPILLLITANIVGACFLASRADADLAAMREGRQQASRLLGAAIQAVVPLQGERRWGLMLEAPFDGYANAQTRALVLRHRQALFDTLANCLAPCAMLSVLASAWLSGLRGEALLVPALLAFAWLAVGESVLGASKIVVAFAREKKARSTLAKWNTPDGVSRKHVPERISSLTLDRLPRHAPDGRLIGRPVSVTFRAGRPTVLHGPSGCGKTSLLKQIAGWLDVGDGCVLSDGIGCGVDARRAMSCFCPHDATVLADTVRENLFAPHASDDELWSALSTVELQDRIRAAGGLDGWITQDVLSLGEAQRLNLARAWLSNRPVVLLDEPTEHLDTEQGKRILDALLHRLRQRIVILSSHDELTPRGTAAVRLQ</sequence>
<dbReference type="AlphaFoldDB" id="A0A1G5ZVN5"/>
<evidence type="ECO:0000256" key="6">
    <source>
        <dbReference type="ARBA" id="ARBA00022989"/>
    </source>
</evidence>
<dbReference type="Gene3D" id="3.40.50.300">
    <property type="entry name" value="P-loop containing nucleotide triphosphate hydrolases"/>
    <property type="match status" value="1"/>
</dbReference>
<evidence type="ECO:0000256" key="2">
    <source>
        <dbReference type="ARBA" id="ARBA00005417"/>
    </source>
</evidence>
<gene>
    <name evidence="10" type="ORF">SAMN02927914_06288</name>
</gene>
<keyword evidence="6 8" id="KW-1133">Transmembrane helix</keyword>
<dbReference type="PANTHER" id="PTHR24221">
    <property type="entry name" value="ATP-BINDING CASSETTE SUB-FAMILY B"/>
    <property type="match status" value="1"/>
</dbReference>
<dbReference type="GO" id="GO:0005524">
    <property type="term" value="F:ATP binding"/>
    <property type="evidence" value="ECO:0007669"/>
    <property type="project" value="UniProtKB-KW"/>
</dbReference>
<comment type="similarity">
    <text evidence="2">Belongs to the ABC transporter superfamily.</text>
</comment>
<dbReference type="InterPro" id="IPR039421">
    <property type="entry name" value="Type_1_exporter"/>
</dbReference>
<dbReference type="InterPro" id="IPR027417">
    <property type="entry name" value="P-loop_NTPase"/>
</dbReference>
<name>A0A1G5ZVN5_9HYPH</name>
<dbReference type="InterPro" id="IPR017871">
    <property type="entry name" value="ABC_transporter-like_CS"/>
</dbReference>
<dbReference type="InterPro" id="IPR036640">
    <property type="entry name" value="ABC1_TM_sf"/>
</dbReference>
<keyword evidence="5" id="KW-0067">ATP-binding</keyword>
<dbReference type="EMBL" id="FMXM01000033">
    <property type="protein sequence ID" value="SDA98647.1"/>
    <property type="molecule type" value="Genomic_DNA"/>
</dbReference>
<evidence type="ECO:0000313" key="11">
    <source>
        <dbReference type="Proteomes" id="UP000198588"/>
    </source>
</evidence>
<dbReference type="GO" id="GO:0034040">
    <property type="term" value="F:ATPase-coupled lipid transmembrane transporter activity"/>
    <property type="evidence" value="ECO:0007669"/>
    <property type="project" value="TreeGrafter"/>
</dbReference>
<evidence type="ECO:0000259" key="9">
    <source>
        <dbReference type="PROSITE" id="PS50893"/>
    </source>
</evidence>
<dbReference type="PROSITE" id="PS00211">
    <property type="entry name" value="ABC_TRANSPORTER_1"/>
    <property type="match status" value="1"/>
</dbReference>
<evidence type="ECO:0000256" key="4">
    <source>
        <dbReference type="ARBA" id="ARBA00022741"/>
    </source>
</evidence>
<evidence type="ECO:0000313" key="10">
    <source>
        <dbReference type="EMBL" id="SDA98647.1"/>
    </source>
</evidence>
<dbReference type="PANTHER" id="PTHR24221:SF654">
    <property type="entry name" value="ATP-BINDING CASSETTE SUB-FAMILY B MEMBER 6"/>
    <property type="match status" value="1"/>
</dbReference>
<evidence type="ECO:0000256" key="5">
    <source>
        <dbReference type="ARBA" id="ARBA00022840"/>
    </source>
</evidence>
<evidence type="ECO:0000256" key="7">
    <source>
        <dbReference type="ARBA" id="ARBA00023136"/>
    </source>
</evidence>
<feature type="transmembrane region" description="Helical" evidence="8">
    <location>
        <begin position="149"/>
        <end position="170"/>
    </location>
</feature>
<dbReference type="InterPro" id="IPR003593">
    <property type="entry name" value="AAA+_ATPase"/>
</dbReference>
<feature type="transmembrane region" description="Helical" evidence="8">
    <location>
        <begin position="57"/>
        <end position="80"/>
    </location>
</feature>
<evidence type="ECO:0000256" key="1">
    <source>
        <dbReference type="ARBA" id="ARBA00004651"/>
    </source>
</evidence>
<feature type="transmembrane region" description="Helical" evidence="8">
    <location>
        <begin position="29"/>
        <end position="51"/>
    </location>
</feature>
<keyword evidence="7 8" id="KW-0472">Membrane</keyword>
<dbReference type="OrthoDB" id="5288404at2"/>
<evidence type="ECO:0000256" key="3">
    <source>
        <dbReference type="ARBA" id="ARBA00022692"/>
    </source>
</evidence>
<dbReference type="SUPFAM" id="SSF90123">
    <property type="entry name" value="ABC transporter transmembrane region"/>
    <property type="match status" value="1"/>
</dbReference>
<keyword evidence="3 8" id="KW-0812">Transmembrane</keyword>
<dbReference type="SMART" id="SM00382">
    <property type="entry name" value="AAA"/>
    <property type="match status" value="1"/>
</dbReference>
<feature type="transmembrane region" description="Helical" evidence="8">
    <location>
        <begin position="291"/>
        <end position="315"/>
    </location>
</feature>
<dbReference type="PROSITE" id="PS50893">
    <property type="entry name" value="ABC_TRANSPORTER_2"/>
    <property type="match status" value="1"/>
</dbReference>
<feature type="domain" description="ABC transporter" evidence="9">
    <location>
        <begin position="345"/>
        <end position="543"/>
    </location>
</feature>
<organism evidence="10 11">
    <name type="scientific">Mesorhizobium qingshengii</name>
    <dbReference type="NCBI Taxonomy" id="1165689"/>
    <lineage>
        <taxon>Bacteria</taxon>
        <taxon>Pseudomonadati</taxon>
        <taxon>Pseudomonadota</taxon>
        <taxon>Alphaproteobacteria</taxon>
        <taxon>Hyphomicrobiales</taxon>
        <taxon>Phyllobacteriaceae</taxon>
        <taxon>Mesorhizobium</taxon>
    </lineage>
</organism>
<protein>
    <submittedName>
        <fullName evidence="10">ABC-type transport system involved in cytochrome bd biosynthesis, fused ATPase and permease components</fullName>
    </submittedName>
</protein>
<comment type="subcellular location">
    <subcellularLocation>
        <location evidence="1">Cell membrane</location>
        <topology evidence="1">Multi-pass membrane protein</topology>
    </subcellularLocation>
</comment>
<reference evidence="10 11" key="1">
    <citation type="submission" date="2016-10" db="EMBL/GenBank/DDBJ databases">
        <authorList>
            <person name="de Groot N.N."/>
        </authorList>
    </citation>
    <scope>NUCLEOTIDE SEQUENCE [LARGE SCALE GENOMIC DNA]</scope>
    <source>
        <strain evidence="10 11">CGMCC 1.12097</strain>
    </source>
</reference>
<feature type="transmembrane region" description="Helical" evidence="8">
    <location>
        <begin position="176"/>
        <end position="194"/>
    </location>
</feature>
<dbReference type="Pfam" id="PF00005">
    <property type="entry name" value="ABC_tran"/>
    <property type="match status" value="1"/>
</dbReference>
<accession>A0A1G5ZVN5</accession>